<dbReference type="InterPro" id="IPR023100">
    <property type="entry name" value="D-aminoacylase_insert_dom_sf"/>
</dbReference>
<keyword evidence="3" id="KW-1185">Reference proteome</keyword>
<proteinExistence type="predicted"/>
<dbReference type="AlphaFoldDB" id="A0A1V6M320"/>
<evidence type="ECO:0000259" key="1">
    <source>
        <dbReference type="Pfam" id="PF07969"/>
    </source>
</evidence>
<dbReference type="InterPro" id="IPR032466">
    <property type="entry name" value="Metal_Hydrolase"/>
</dbReference>
<dbReference type="InterPro" id="IPR013108">
    <property type="entry name" value="Amidohydro_3"/>
</dbReference>
<dbReference type="InterPro" id="IPR011059">
    <property type="entry name" value="Metal-dep_hydrolase_composite"/>
</dbReference>
<dbReference type="Gene3D" id="3.30.1490.130">
    <property type="entry name" value="D-aminoacylase. Domain 3"/>
    <property type="match status" value="1"/>
</dbReference>
<reference evidence="2 3" key="1">
    <citation type="journal article" date="2016" name="Genome Announc.">
        <title>Draft Genome Sequence of the Anaerobic Ammonium-Oxidizing Bacterium 'Candidatus Brocadia sp. 40'.</title>
        <authorList>
            <person name="Ali M."/>
            <person name="Haroon M.F."/>
            <person name="Narita Y."/>
            <person name="Zhang L."/>
            <person name="Rangel Shaw D."/>
            <person name="Okabe S."/>
            <person name="Saikaly P.E."/>
        </authorList>
    </citation>
    <scope>NUCLEOTIDE SEQUENCE [LARGE SCALE GENOMIC DNA]</scope>
    <source>
        <strain evidence="2 3">40</strain>
    </source>
</reference>
<comment type="caution">
    <text evidence="2">The sequence shown here is derived from an EMBL/GenBank/DDBJ whole genome shotgun (WGS) entry which is preliminary data.</text>
</comment>
<organism evidence="2 3">
    <name type="scientific">Candidatus Brocadia sapporoensis</name>
    <dbReference type="NCBI Taxonomy" id="392547"/>
    <lineage>
        <taxon>Bacteria</taxon>
        <taxon>Pseudomonadati</taxon>
        <taxon>Planctomycetota</taxon>
        <taxon>Candidatus Brocadiia</taxon>
        <taxon>Candidatus Brocadiales</taxon>
        <taxon>Candidatus Brocadiaceae</taxon>
        <taxon>Candidatus Brocadia</taxon>
    </lineage>
</organism>
<name>A0A1V6M320_9BACT</name>
<evidence type="ECO:0000313" key="2">
    <source>
        <dbReference type="EMBL" id="OQD46783.1"/>
    </source>
</evidence>
<dbReference type="RefSeq" id="WP_070066007.1">
    <property type="nucleotide sequence ID" value="NZ_MJUW02000019.1"/>
</dbReference>
<dbReference type="PANTHER" id="PTHR11647:SF1">
    <property type="entry name" value="COLLAPSIN RESPONSE MEDIATOR PROTEIN"/>
    <property type="match status" value="1"/>
</dbReference>
<sequence length="526" mass="58961">MDIDLIIKNGTVVDGTGTHRRVIDIAIKDDKIVSIDQCIPQNGIPIIDAQGLIVAPGFIDIHSHSDFLWLVRPESDSKILDGVTTEICGNCGLSAFPLRGKLLERRSQGLAKYGIVPTWRSATEFYNIAERMKSSINRAFLVGHGNIRACTLEYENKEPGPPELDQMGKDLEDAMESGAFGMSSGLIYPPGCYANLNEITEMCKTVKKYDGFYATHIRNEGDTLEEALAEAIEISKQSGVRLQVSHLKTSGSKNWHKINKIKMIIDRARNEGVDLTCDRYPYIAAATDLDVILPHWVYEGGTEKQIQRLKDANARRRISKEVSQVYDDAAWNGIMISSVYHSKNKWIEGKRISEIAVLLNKPPLETIFDLLIEEDTRVDIFLFSMCKENLEKIMGWDFVFVGSDSSVRANQGILHDGKPHPRSYGTFSRVLREFCLDKQLMSEEKAIQKMTGLPAQKVGLDRRGLLKEGYFADITILNPGKITDKSTFTEPHQYSEGIEYVLVNGKITIAAGRHNGRTHGRILRKS</sequence>
<dbReference type="EMBL" id="MJUW02000019">
    <property type="protein sequence ID" value="OQD46783.1"/>
    <property type="molecule type" value="Genomic_DNA"/>
</dbReference>
<evidence type="ECO:0000313" key="3">
    <source>
        <dbReference type="Proteomes" id="UP000242219"/>
    </source>
</evidence>
<feature type="domain" description="Amidohydrolase 3" evidence="1">
    <location>
        <begin position="46"/>
        <end position="508"/>
    </location>
</feature>
<gene>
    <name evidence="2" type="ORF">BIY37_01145</name>
</gene>
<dbReference type="SUPFAM" id="SSF51556">
    <property type="entry name" value="Metallo-dependent hydrolases"/>
    <property type="match status" value="1"/>
</dbReference>
<dbReference type="Pfam" id="PF07969">
    <property type="entry name" value="Amidohydro_3"/>
    <property type="match status" value="1"/>
</dbReference>
<dbReference type="Gene3D" id="3.20.20.140">
    <property type="entry name" value="Metal-dependent hydrolases"/>
    <property type="match status" value="1"/>
</dbReference>
<dbReference type="GO" id="GO:0016811">
    <property type="term" value="F:hydrolase activity, acting on carbon-nitrogen (but not peptide) bonds, in linear amides"/>
    <property type="evidence" value="ECO:0007669"/>
    <property type="project" value="InterPro"/>
</dbReference>
<dbReference type="PANTHER" id="PTHR11647">
    <property type="entry name" value="HYDRANTOINASE/DIHYDROPYRIMIDINASE FAMILY MEMBER"/>
    <property type="match status" value="1"/>
</dbReference>
<dbReference type="Gene3D" id="2.30.40.10">
    <property type="entry name" value="Urease, subunit C, domain 1"/>
    <property type="match status" value="1"/>
</dbReference>
<accession>A0A1V6M320</accession>
<protein>
    <recommendedName>
        <fullName evidence="1">Amidohydrolase 3 domain-containing protein</fullName>
    </recommendedName>
</protein>
<dbReference type="CDD" id="cd01297">
    <property type="entry name" value="D-aminoacylase"/>
    <property type="match status" value="1"/>
</dbReference>
<dbReference type="SUPFAM" id="SSF51338">
    <property type="entry name" value="Composite domain of metallo-dependent hydrolases"/>
    <property type="match status" value="1"/>
</dbReference>
<dbReference type="Proteomes" id="UP000242219">
    <property type="component" value="Unassembled WGS sequence"/>
</dbReference>
<dbReference type="InterPro" id="IPR050378">
    <property type="entry name" value="Metallo-dep_Hydrolases_sf"/>
</dbReference>